<feature type="transmembrane region" description="Helical" evidence="5">
    <location>
        <begin position="103"/>
        <end position="123"/>
    </location>
</feature>
<comment type="subcellular location">
    <subcellularLocation>
        <location evidence="1">Membrane</location>
        <topology evidence="1">Multi-pass membrane protein</topology>
    </subcellularLocation>
</comment>
<proteinExistence type="predicted"/>
<feature type="transmembrane region" description="Helical" evidence="5">
    <location>
        <begin position="43"/>
        <end position="67"/>
    </location>
</feature>
<keyword evidence="4 5" id="KW-0472">Membrane</keyword>
<evidence type="ECO:0000256" key="5">
    <source>
        <dbReference type="SAM" id="Phobius"/>
    </source>
</evidence>
<reference evidence="6 7" key="1">
    <citation type="submission" date="2020-08" db="EMBL/GenBank/DDBJ databases">
        <title>Genome sequence of Acidovorax monticola KACC 19171T.</title>
        <authorList>
            <person name="Hyun D.-W."/>
            <person name="Bae J.-W."/>
        </authorList>
    </citation>
    <scope>NUCLEOTIDE SEQUENCE [LARGE SCALE GENOMIC DNA]</scope>
    <source>
        <strain evidence="6 7">KACC 19171</strain>
    </source>
</reference>
<evidence type="ECO:0000313" key="7">
    <source>
        <dbReference type="Proteomes" id="UP000516057"/>
    </source>
</evidence>
<dbReference type="GO" id="GO:0016020">
    <property type="term" value="C:membrane"/>
    <property type="evidence" value="ECO:0007669"/>
    <property type="project" value="UniProtKB-SubCell"/>
</dbReference>
<dbReference type="Pfam" id="PF07681">
    <property type="entry name" value="DoxX"/>
    <property type="match status" value="1"/>
</dbReference>
<keyword evidence="7" id="KW-1185">Reference proteome</keyword>
<protein>
    <submittedName>
        <fullName evidence="6">DoxX family membrane protein</fullName>
    </submittedName>
</protein>
<dbReference type="EMBL" id="CP060790">
    <property type="protein sequence ID" value="QNP58105.1"/>
    <property type="molecule type" value="Genomic_DNA"/>
</dbReference>
<dbReference type="AlphaFoldDB" id="A0A7H0HC39"/>
<dbReference type="InterPro" id="IPR032808">
    <property type="entry name" value="DoxX"/>
</dbReference>
<dbReference type="RefSeq" id="WP_187735100.1">
    <property type="nucleotide sequence ID" value="NZ_CP060790.1"/>
</dbReference>
<gene>
    <name evidence="6" type="ORF">H9L24_13460</name>
</gene>
<feature type="transmembrane region" description="Helical" evidence="5">
    <location>
        <begin position="73"/>
        <end position="91"/>
    </location>
</feature>
<evidence type="ECO:0000256" key="4">
    <source>
        <dbReference type="ARBA" id="ARBA00023136"/>
    </source>
</evidence>
<keyword evidence="3 5" id="KW-1133">Transmembrane helix</keyword>
<feature type="transmembrane region" description="Helical" evidence="5">
    <location>
        <begin position="6"/>
        <end position="23"/>
    </location>
</feature>
<evidence type="ECO:0000256" key="1">
    <source>
        <dbReference type="ARBA" id="ARBA00004141"/>
    </source>
</evidence>
<organism evidence="6 7">
    <name type="scientific">Paenacidovorax monticola</name>
    <dbReference type="NCBI Taxonomy" id="1926868"/>
    <lineage>
        <taxon>Bacteria</taxon>
        <taxon>Pseudomonadati</taxon>
        <taxon>Pseudomonadota</taxon>
        <taxon>Betaproteobacteria</taxon>
        <taxon>Burkholderiales</taxon>
        <taxon>Comamonadaceae</taxon>
        <taxon>Paenacidovorax</taxon>
    </lineage>
</organism>
<keyword evidence="2 5" id="KW-0812">Transmembrane</keyword>
<name>A0A7H0HC39_9BURK</name>
<evidence type="ECO:0000313" key="6">
    <source>
        <dbReference type="EMBL" id="QNP58105.1"/>
    </source>
</evidence>
<dbReference type="Proteomes" id="UP000516057">
    <property type="component" value="Chromosome"/>
</dbReference>
<accession>A0A7H0HC39</accession>
<evidence type="ECO:0000256" key="2">
    <source>
        <dbReference type="ARBA" id="ARBA00022692"/>
    </source>
</evidence>
<dbReference type="KEGG" id="amon:H9L24_13460"/>
<sequence>MPTALTAPWVHTLALLCLCAPYLQGGVLKLRDFSGAVAEVRQLGLAPAAPLAAATAVLQLAASALILSGWYRWLGALALAAFTLLAALLADRFWRATGTERRHLGIAFCEHGALAGGLLLLAWTDLGGHHG</sequence>
<evidence type="ECO:0000256" key="3">
    <source>
        <dbReference type="ARBA" id="ARBA00022989"/>
    </source>
</evidence>